<keyword evidence="9" id="KW-0119">Carbohydrate metabolism</keyword>
<dbReference type="Proteomes" id="UP000677054">
    <property type="component" value="Unassembled WGS sequence"/>
</dbReference>
<evidence type="ECO:0000256" key="2">
    <source>
        <dbReference type="ARBA" id="ARBA00001913"/>
    </source>
</evidence>
<protein>
    <recommendedName>
        <fullName evidence="6">alpha-amylase</fullName>
        <ecNumber evidence="6">3.2.1.1</ecNumber>
    </recommendedName>
</protein>
<evidence type="ECO:0000256" key="3">
    <source>
        <dbReference type="ARBA" id="ARBA00001923"/>
    </source>
</evidence>
<dbReference type="InterPro" id="IPR006047">
    <property type="entry name" value="GH13_cat_dom"/>
</dbReference>
<keyword evidence="7" id="KW-0378">Hydrolase</keyword>
<keyword evidence="10" id="KW-0326">Glycosidase</keyword>
<evidence type="ECO:0000256" key="8">
    <source>
        <dbReference type="ARBA" id="ARBA00023214"/>
    </source>
</evidence>
<dbReference type="OrthoDB" id="550577at2759"/>
<dbReference type="PANTHER" id="PTHR43447">
    <property type="entry name" value="ALPHA-AMYLASE"/>
    <property type="match status" value="1"/>
</dbReference>
<accession>A0A7R8XAH9</accession>
<dbReference type="InterPro" id="IPR006046">
    <property type="entry name" value="Alpha_amylase"/>
</dbReference>
<dbReference type="EMBL" id="LR900734">
    <property type="protein sequence ID" value="CAD7246713.1"/>
    <property type="molecule type" value="Genomic_DNA"/>
</dbReference>
<proteinExistence type="inferred from homology"/>
<comment type="similarity">
    <text evidence="4">Belongs to the glycosyl hydrolase 13 family.</text>
</comment>
<organism evidence="13">
    <name type="scientific">Darwinula stevensoni</name>
    <dbReference type="NCBI Taxonomy" id="69355"/>
    <lineage>
        <taxon>Eukaryota</taxon>
        <taxon>Metazoa</taxon>
        <taxon>Ecdysozoa</taxon>
        <taxon>Arthropoda</taxon>
        <taxon>Crustacea</taxon>
        <taxon>Oligostraca</taxon>
        <taxon>Ostracoda</taxon>
        <taxon>Podocopa</taxon>
        <taxon>Podocopida</taxon>
        <taxon>Darwinulocopina</taxon>
        <taxon>Darwinuloidea</taxon>
        <taxon>Darwinulidae</taxon>
        <taxon>Darwinula</taxon>
    </lineage>
</organism>
<sequence>MKSLILLCLLSPLKGQWDPNVEPGRSTFVHLFEWRWEDIAAECERFLGPKGFAGVQVSPPSENVIAWYDSGPQRPWWERYQPVSYRLETRSGSESQFQDMVSRCNAAGVRYDHRLFLRLFRIHFPSFPKCTIYADVVVNHMTEWWPSRTSATGGSLSYPTQALTSMAPTNVLLRRVTSKTTRTHRGTKSYLASLTKSVKDPRVPNCKLTTEHSGLNDLKQGSDYVSAPLWDFIGEVIVGYMNKLIDYGVAGCRIDASKHMWPGDLGSIFSRLSNLSTTHGFPSGTRPFVFQEVIKSRFEYFPSLDASISVMRIRVSRHSLRCRSKESLKIQTGIR</sequence>
<dbReference type="EMBL" id="CAJPEV010001217">
    <property type="protein sequence ID" value="CAG0891408.1"/>
    <property type="molecule type" value="Genomic_DNA"/>
</dbReference>
<feature type="non-terminal residue" evidence="13">
    <location>
        <position position="335"/>
    </location>
</feature>
<evidence type="ECO:0000256" key="9">
    <source>
        <dbReference type="ARBA" id="ARBA00023277"/>
    </source>
</evidence>
<evidence type="ECO:0000256" key="10">
    <source>
        <dbReference type="ARBA" id="ARBA00023295"/>
    </source>
</evidence>
<dbReference type="AlphaFoldDB" id="A0A7R8XAH9"/>
<evidence type="ECO:0000256" key="11">
    <source>
        <dbReference type="SAM" id="SignalP"/>
    </source>
</evidence>
<dbReference type="GO" id="GO:0004556">
    <property type="term" value="F:alpha-amylase activity"/>
    <property type="evidence" value="ECO:0007669"/>
    <property type="project" value="UniProtKB-EC"/>
</dbReference>
<name>A0A7R8XAH9_9CRUS</name>
<comment type="subunit">
    <text evidence="5">Monomer.</text>
</comment>
<dbReference type="SUPFAM" id="SSF51445">
    <property type="entry name" value="(Trans)glycosidases"/>
    <property type="match status" value="1"/>
</dbReference>
<keyword evidence="11" id="KW-0732">Signal</keyword>
<dbReference type="Gene3D" id="3.20.20.80">
    <property type="entry name" value="Glycosidases"/>
    <property type="match status" value="2"/>
</dbReference>
<feature type="signal peptide" evidence="11">
    <location>
        <begin position="1"/>
        <end position="15"/>
    </location>
</feature>
<evidence type="ECO:0000256" key="5">
    <source>
        <dbReference type="ARBA" id="ARBA00011245"/>
    </source>
</evidence>
<evidence type="ECO:0000313" key="14">
    <source>
        <dbReference type="Proteomes" id="UP000677054"/>
    </source>
</evidence>
<gene>
    <name evidence="13" type="ORF">DSTB1V02_LOCUS6559</name>
</gene>
<dbReference type="PRINTS" id="PR00110">
    <property type="entry name" value="ALPHAAMYLASE"/>
</dbReference>
<keyword evidence="14" id="KW-1185">Reference proteome</keyword>
<evidence type="ECO:0000259" key="12">
    <source>
        <dbReference type="SMART" id="SM00642"/>
    </source>
</evidence>
<dbReference type="EC" id="3.2.1.1" evidence="6"/>
<evidence type="ECO:0000256" key="4">
    <source>
        <dbReference type="ARBA" id="ARBA00008061"/>
    </source>
</evidence>
<reference evidence="13" key="1">
    <citation type="submission" date="2020-11" db="EMBL/GenBank/DDBJ databases">
        <authorList>
            <person name="Tran Van P."/>
        </authorList>
    </citation>
    <scope>NUCLEOTIDE SEQUENCE</scope>
</reference>
<evidence type="ECO:0000313" key="13">
    <source>
        <dbReference type="EMBL" id="CAD7246713.1"/>
    </source>
</evidence>
<comment type="catalytic activity">
    <reaction evidence="1">
        <text>Endohydrolysis of (1-&gt;4)-alpha-D-glucosidic linkages in polysaccharides containing three or more (1-&gt;4)-alpha-linked D-glucose units.</text>
        <dbReference type="EC" id="3.2.1.1"/>
    </reaction>
</comment>
<keyword evidence="8" id="KW-0868">Chloride</keyword>
<evidence type="ECO:0000256" key="6">
    <source>
        <dbReference type="ARBA" id="ARBA00012595"/>
    </source>
</evidence>
<feature type="domain" description="Glycosyl hydrolase family 13 catalytic" evidence="12">
    <location>
        <begin position="26"/>
        <end position="335"/>
    </location>
</feature>
<evidence type="ECO:0000256" key="7">
    <source>
        <dbReference type="ARBA" id="ARBA00022801"/>
    </source>
</evidence>
<comment type="cofactor">
    <cofactor evidence="2">
        <name>Ca(2+)</name>
        <dbReference type="ChEBI" id="CHEBI:29108"/>
    </cofactor>
</comment>
<dbReference type="SMART" id="SM00642">
    <property type="entry name" value="Aamy"/>
    <property type="match status" value="1"/>
</dbReference>
<feature type="chain" id="PRO_5036209062" description="alpha-amylase" evidence="11">
    <location>
        <begin position="16"/>
        <end position="335"/>
    </location>
</feature>
<evidence type="ECO:0000256" key="1">
    <source>
        <dbReference type="ARBA" id="ARBA00000548"/>
    </source>
</evidence>
<dbReference type="InterPro" id="IPR017853">
    <property type="entry name" value="GH"/>
</dbReference>
<comment type="cofactor">
    <cofactor evidence="3">
        <name>chloride</name>
        <dbReference type="ChEBI" id="CHEBI:17996"/>
    </cofactor>
</comment>
<dbReference type="GO" id="GO:0005975">
    <property type="term" value="P:carbohydrate metabolic process"/>
    <property type="evidence" value="ECO:0007669"/>
    <property type="project" value="InterPro"/>
</dbReference>
<dbReference type="GO" id="GO:0043169">
    <property type="term" value="F:cation binding"/>
    <property type="evidence" value="ECO:0007669"/>
    <property type="project" value="InterPro"/>
</dbReference>